<evidence type="ECO:0000256" key="1">
    <source>
        <dbReference type="SAM" id="SignalP"/>
    </source>
</evidence>
<evidence type="ECO:0000313" key="2">
    <source>
        <dbReference type="EMBL" id="QHS58539.1"/>
    </source>
</evidence>
<dbReference type="RefSeq" id="WP_162330242.1">
    <property type="nucleotide sequence ID" value="NZ_CP048113.1"/>
</dbReference>
<keyword evidence="1" id="KW-0732">Signal</keyword>
<proteinExistence type="predicted"/>
<reference evidence="2 3" key="1">
    <citation type="submission" date="2020-01" db="EMBL/GenBank/DDBJ databases">
        <title>Complete genome sequence of Chitinophaga sp. H33E-04 isolated from quinoa roots.</title>
        <authorList>
            <person name="Weon H.-Y."/>
            <person name="Lee S.A."/>
        </authorList>
    </citation>
    <scope>NUCLEOTIDE SEQUENCE [LARGE SCALE GENOMIC DNA]</scope>
    <source>
        <strain evidence="2 3">H33E-04</strain>
    </source>
</reference>
<dbReference type="EMBL" id="CP048113">
    <property type="protein sequence ID" value="QHS58539.1"/>
    <property type="molecule type" value="Genomic_DNA"/>
</dbReference>
<dbReference type="AlphaFoldDB" id="A0A6B9Z9L0"/>
<name>A0A6B9Z9L0_9BACT</name>
<organism evidence="2 3">
    <name type="scientific">Chitinophaga agri</name>
    <dbReference type="NCBI Taxonomy" id="2703787"/>
    <lineage>
        <taxon>Bacteria</taxon>
        <taxon>Pseudomonadati</taxon>
        <taxon>Bacteroidota</taxon>
        <taxon>Chitinophagia</taxon>
        <taxon>Chitinophagales</taxon>
        <taxon>Chitinophagaceae</taxon>
        <taxon>Chitinophaga</taxon>
    </lineage>
</organism>
<gene>
    <name evidence="2" type="ORF">GWR21_02685</name>
</gene>
<protein>
    <submittedName>
        <fullName evidence="2">Porin</fullName>
    </submittedName>
</protein>
<dbReference type="KEGG" id="chih:GWR21_02685"/>
<feature type="chain" id="PRO_5025458407" evidence="1">
    <location>
        <begin position="21"/>
        <end position="479"/>
    </location>
</feature>
<sequence length="479" mass="52840">MKQLLFICALCLITGLSSFAQGGSPEYKDGMRIKFDSSGKKYIQFNTYATFWARHTRANPGTAINGVQKDSWTDFSIRQFRLTTYSQLGPRYLIVANIGIDNQTFSSGGSSGGGNTGNGSAQFQGTLGKKPELYVHDLWNEYAVLPDHKDASCRMNNVSLYVGTGLHYWMGISRMTTASSSNYLALDVPLYNWPLVDLSDQFARQIGVYAKGHVYKLSYRWAVNKPFTVLNQPVAYPAGAPDSGYAVDNNAAGGLSTTGYVAWQFFERESDFLPFTVGTYVGTKKVLNVGAGYYYTASGTTTQRSNTATAALQEHNIGLWATDVFADIPFGGNTSNWAFTGYSVYYNYHFGPGYLRNGSIMNVNAGAAERYNGVKSQAGFGNLAPIIGTGTSWFTQAGILLPKTMWRSAVRVQAFGEYSWQRFQRYGSNAFTYWSCGSNIFLDGHHARVTLKYQTRPVVVADRQYTSRGTFIVATQVSL</sequence>
<keyword evidence="3" id="KW-1185">Reference proteome</keyword>
<accession>A0A6B9Z9L0</accession>
<dbReference type="Proteomes" id="UP000476411">
    <property type="component" value="Chromosome"/>
</dbReference>
<evidence type="ECO:0000313" key="3">
    <source>
        <dbReference type="Proteomes" id="UP000476411"/>
    </source>
</evidence>
<feature type="signal peptide" evidence="1">
    <location>
        <begin position="1"/>
        <end position="20"/>
    </location>
</feature>